<feature type="domain" description="Methionyl/Valyl/Leucyl/Isoleucyl-tRNA synthetase anticodon-binding" evidence="6">
    <location>
        <begin position="24"/>
        <end position="73"/>
    </location>
</feature>
<evidence type="ECO:0000256" key="1">
    <source>
        <dbReference type="ARBA" id="ARBA00022598"/>
    </source>
</evidence>
<dbReference type="Gene3D" id="1.10.730.20">
    <property type="match status" value="1"/>
</dbReference>
<accession>A0A2G9RTH8</accession>
<dbReference type="InterPro" id="IPR050081">
    <property type="entry name" value="Ile-tRNA_ligase"/>
</dbReference>
<dbReference type="InterPro" id="IPR009080">
    <property type="entry name" value="tRNAsynth_Ia_anticodon-bd"/>
</dbReference>
<organism evidence="7 8">
    <name type="scientific">Aquarana catesbeiana</name>
    <name type="common">American bullfrog</name>
    <name type="synonym">Rana catesbeiana</name>
    <dbReference type="NCBI Taxonomy" id="8400"/>
    <lineage>
        <taxon>Eukaryota</taxon>
        <taxon>Metazoa</taxon>
        <taxon>Chordata</taxon>
        <taxon>Craniata</taxon>
        <taxon>Vertebrata</taxon>
        <taxon>Euteleostomi</taxon>
        <taxon>Amphibia</taxon>
        <taxon>Batrachia</taxon>
        <taxon>Anura</taxon>
        <taxon>Neobatrachia</taxon>
        <taxon>Ranoidea</taxon>
        <taxon>Ranidae</taxon>
        <taxon>Aquarana</taxon>
    </lineage>
</organism>
<keyword evidence="8" id="KW-1185">Reference proteome</keyword>
<keyword evidence="2" id="KW-0547">Nucleotide-binding</keyword>
<dbReference type="GO" id="GO:0005524">
    <property type="term" value="F:ATP binding"/>
    <property type="evidence" value="ECO:0007669"/>
    <property type="project" value="UniProtKB-KW"/>
</dbReference>
<name>A0A2G9RTH8_AQUCT</name>
<keyword evidence="5" id="KW-0030">Aminoacyl-tRNA synthetase</keyword>
<evidence type="ECO:0000313" key="7">
    <source>
        <dbReference type="EMBL" id="PIO31216.1"/>
    </source>
</evidence>
<evidence type="ECO:0000256" key="2">
    <source>
        <dbReference type="ARBA" id="ARBA00022741"/>
    </source>
</evidence>
<dbReference type="GO" id="GO:0005739">
    <property type="term" value="C:mitochondrion"/>
    <property type="evidence" value="ECO:0007669"/>
    <property type="project" value="TreeGrafter"/>
</dbReference>
<dbReference type="PANTHER" id="PTHR42765">
    <property type="entry name" value="SOLEUCYL-TRNA SYNTHETASE"/>
    <property type="match status" value="1"/>
</dbReference>
<dbReference type="Pfam" id="PF08264">
    <property type="entry name" value="Anticodon_1"/>
    <property type="match status" value="1"/>
</dbReference>
<gene>
    <name evidence="7" type="ORF">AB205_0217330</name>
</gene>
<protein>
    <recommendedName>
        <fullName evidence="6">Methionyl/Valyl/Leucyl/Isoleucyl-tRNA synthetase anticodon-binding domain-containing protein</fullName>
    </recommendedName>
</protein>
<evidence type="ECO:0000256" key="5">
    <source>
        <dbReference type="ARBA" id="ARBA00023146"/>
    </source>
</evidence>
<evidence type="ECO:0000256" key="4">
    <source>
        <dbReference type="ARBA" id="ARBA00022917"/>
    </source>
</evidence>
<dbReference type="GO" id="GO:0004822">
    <property type="term" value="F:isoleucine-tRNA ligase activity"/>
    <property type="evidence" value="ECO:0007669"/>
    <property type="project" value="TreeGrafter"/>
</dbReference>
<dbReference type="EMBL" id="KV931240">
    <property type="protein sequence ID" value="PIO31216.1"/>
    <property type="molecule type" value="Genomic_DNA"/>
</dbReference>
<dbReference type="PANTHER" id="PTHR42765:SF1">
    <property type="entry name" value="ISOLEUCINE--TRNA LIGASE, MITOCHONDRIAL"/>
    <property type="match status" value="1"/>
</dbReference>
<dbReference type="AlphaFoldDB" id="A0A2G9RTH8"/>
<dbReference type="Proteomes" id="UP000228934">
    <property type="component" value="Unassembled WGS sequence"/>
</dbReference>
<evidence type="ECO:0000256" key="3">
    <source>
        <dbReference type="ARBA" id="ARBA00022840"/>
    </source>
</evidence>
<reference evidence="8" key="1">
    <citation type="journal article" date="2017" name="Nat. Commun.">
        <title>The North American bullfrog draft genome provides insight into hormonal regulation of long noncoding RNA.</title>
        <authorList>
            <person name="Hammond S.A."/>
            <person name="Warren R.L."/>
            <person name="Vandervalk B.P."/>
            <person name="Kucuk E."/>
            <person name="Khan H."/>
            <person name="Gibb E.A."/>
            <person name="Pandoh P."/>
            <person name="Kirk H."/>
            <person name="Zhao Y."/>
            <person name="Jones M."/>
            <person name="Mungall A.J."/>
            <person name="Coope R."/>
            <person name="Pleasance S."/>
            <person name="Moore R.A."/>
            <person name="Holt R.A."/>
            <person name="Round J.M."/>
            <person name="Ohora S."/>
            <person name="Walle B.V."/>
            <person name="Veldhoen N."/>
            <person name="Helbing C.C."/>
            <person name="Birol I."/>
        </authorList>
    </citation>
    <scope>NUCLEOTIDE SEQUENCE [LARGE SCALE GENOMIC DNA]</scope>
</reference>
<keyword evidence="3" id="KW-0067">ATP-binding</keyword>
<dbReference type="GO" id="GO:0006428">
    <property type="term" value="P:isoleucyl-tRNA aminoacylation"/>
    <property type="evidence" value="ECO:0007669"/>
    <property type="project" value="TreeGrafter"/>
</dbReference>
<evidence type="ECO:0000313" key="8">
    <source>
        <dbReference type="Proteomes" id="UP000228934"/>
    </source>
</evidence>
<keyword evidence="1" id="KW-0436">Ligase</keyword>
<dbReference type="OrthoDB" id="10264412at2759"/>
<sequence>MLGNLSGFSPETDSVPGPEMYIIDQYMLHMLQDYASKVTEAYKNYEFGKVIRLLEALITRDLSSFYFSIIKDR</sequence>
<dbReference type="GO" id="GO:0032543">
    <property type="term" value="P:mitochondrial translation"/>
    <property type="evidence" value="ECO:0007669"/>
    <property type="project" value="TreeGrafter"/>
</dbReference>
<proteinExistence type="predicted"/>
<dbReference type="SUPFAM" id="SSF47323">
    <property type="entry name" value="Anticodon-binding domain of a subclass of class I aminoacyl-tRNA synthetases"/>
    <property type="match status" value="1"/>
</dbReference>
<dbReference type="InterPro" id="IPR013155">
    <property type="entry name" value="M/V/L/I-tRNA-synth_anticd-bd"/>
</dbReference>
<evidence type="ECO:0000259" key="6">
    <source>
        <dbReference type="Pfam" id="PF08264"/>
    </source>
</evidence>
<keyword evidence="4" id="KW-0648">Protein biosynthesis</keyword>